<dbReference type="EMBL" id="JALNTZ010000001">
    <property type="protein sequence ID" value="KAJ3666324.1"/>
    <property type="molecule type" value="Genomic_DNA"/>
</dbReference>
<feature type="transmembrane region" description="Helical" evidence="7">
    <location>
        <begin position="470"/>
        <end position="494"/>
    </location>
</feature>
<name>A0AA38MSN4_9CUCU</name>
<feature type="transmembrane region" description="Helical" evidence="7">
    <location>
        <begin position="209"/>
        <end position="228"/>
    </location>
</feature>
<feature type="domain" description="Major facilitator superfamily (MFS) profile" evidence="8">
    <location>
        <begin position="41"/>
        <end position="524"/>
    </location>
</feature>
<dbReference type="GO" id="GO:0022857">
    <property type="term" value="F:transmembrane transporter activity"/>
    <property type="evidence" value="ECO:0007669"/>
    <property type="project" value="InterPro"/>
</dbReference>
<keyword evidence="5 7" id="KW-1133">Transmembrane helix</keyword>
<dbReference type="InterPro" id="IPR011701">
    <property type="entry name" value="MFS"/>
</dbReference>
<dbReference type="Pfam" id="PF07690">
    <property type="entry name" value="MFS_1"/>
    <property type="match status" value="1"/>
</dbReference>
<keyword evidence="3" id="KW-0813">Transport</keyword>
<organism evidence="9 10">
    <name type="scientific">Zophobas morio</name>
    <dbReference type="NCBI Taxonomy" id="2755281"/>
    <lineage>
        <taxon>Eukaryota</taxon>
        <taxon>Metazoa</taxon>
        <taxon>Ecdysozoa</taxon>
        <taxon>Arthropoda</taxon>
        <taxon>Hexapoda</taxon>
        <taxon>Insecta</taxon>
        <taxon>Pterygota</taxon>
        <taxon>Neoptera</taxon>
        <taxon>Endopterygota</taxon>
        <taxon>Coleoptera</taxon>
        <taxon>Polyphaga</taxon>
        <taxon>Cucujiformia</taxon>
        <taxon>Tenebrionidae</taxon>
        <taxon>Zophobas</taxon>
    </lineage>
</organism>
<comment type="caution">
    <text evidence="9">The sequence shown here is derived from an EMBL/GenBank/DDBJ whole genome shotgun (WGS) entry which is preliminary data.</text>
</comment>
<evidence type="ECO:0000256" key="1">
    <source>
        <dbReference type="ARBA" id="ARBA00004141"/>
    </source>
</evidence>
<feature type="transmembrane region" description="Helical" evidence="7">
    <location>
        <begin position="84"/>
        <end position="101"/>
    </location>
</feature>
<proteinExistence type="inferred from homology"/>
<feature type="transmembrane region" description="Helical" evidence="7">
    <location>
        <begin position="132"/>
        <end position="155"/>
    </location>
</feature>
<feature type="transmembrane region" description="Helical" evidence="7">
    <location>
        <begin position="313"/>
        <end position="335"/>
    </location>
</feature>
<feature type="transmembrane region" description="Helical" evidence="7">
    <location>
        <begin position="412"/>
        <end position="432"/>
    </location>
</feature>
<keyword evidence="10" id="KW-1185">Reference proteome</keyword>
<accession>A0AA38MSN4</accession>
<comment type="subcellular location">
    <subcellularLocation>
        <location evidence="1">Membrane</location>
        <topology evidence="1">Multi-pass membrane protein</topology>
    </subcellularLocation>
</comment>
<dbReference type="PANTHER" id="PTHR23511">
    <property type="entry name" value="SYNAPTIC VESICLE GLYCOPROTEIN 2"/>
    <property type="match status" value="1"/>
</dbReference>
<evidence type="ECO:0000313" key="9">
    <source>
        <dbReference type="EMBL" id="KAJ3666324.1"/>
    </source>
</evidence>
<dbReference type="InterPro" id="IPR020846">
    <property type="entry name" value="MFS_dom"/>
</dbReference>
<evidence type="ECO:0000313" key="10">
    <source>
        <dbReference type="Proteomes" id="UP001168821"/>
    </source>
</evidence>
<dbReference type="Pfam" id="PF00083">
    <property type="entry name" value="Sugar_tr"/>
    <property type="match status" value="1"/>
</dbReference>
<evidence type="ECO:0000256" key="2">
    <source>
        <dbReference type="ARBA" id="ARBA00008335"/>
    </source>
</evidence>
<evidence type="ECO:0000256" key="4">
    <source>
        <dbReference type="ARBA" id="ARBA00022692"/>
    </source>
</evidence>
<dbReference type="Gene3D" id="1.20.1250.20">
    <property type="entry name" value="MFS general substrate transporter like domains"/>
    <property type="match status" value="1"/>
</dbReference>
<keyword evidence="4 7" id="KW-0812">Transmembrane</keyword>
<evidence type="ECO:0000259" key="8">
    <source>
        <dbReference type="PROSITE" id="PS50850"/>
    </source>
</evidence>
<feature type="transmembrane region" description="Helical" evidence="7">
    <location>
        <begin position="167"/>
        <end position="189"/>
    </location>
</feature>
<feature type="transmembrane region" description="Helical" evidence="7">
    <location>
        <begin position="500"/>
        <end position="519"/>
    </location>
</feature>
<keyword evidence="6 7" id="KW-0472">Membrane</keyword>
<dbReference type="FunFam" id="1.20.1250.20:FF:000232">
    <property type="entry name" value="Organic cation/carnitine transporter 7"/>
    <property type="match status" value="1"/>
</dbReference>
<comment type="similarity">
    <text evidence="2">Belongs to the major facilitator superfamily.</text>
</comment>
<dbReference type="GO" id="GO:0016020">
    <property type="term" value="C:membrane"/>
    <property type="evidence" value="ECO:0007669"/>
    <property type="project" value="UniProtKB-SubCell"/>
</dbReference>
<evidence type="ECO:0000256" key="5">
    <source>
        <dbReference type="ARBA" id="ARBA00022989"/>
    </source>
</evidence>
<dbReference type="InterPro" id="IPR005828">
    <property type="entry name" value="MFS_sugar_transport-like"/>
</dbReference>
<dbReference type="SUPFAM" id="SSF103473">
    <property type="entry name" value="MFS general substrate transporter"/>
    <property type="match status" value="1"/>
</dbReference>
<feature type="transmembrane region" description="Helical" evidence="7">
    <location>
        <begin position="108"/>
        <end position="126"/>
    </location>
</feature>
<feature type="transmembrane region" description="Helical" evidence="7">
    <location>
        <begin position="42"/>
        <end position="64"/>
    </location>
</feature>
<reference evidence="9" key="1">
    <citation type="journal article" date="2023" name="G3 (Bethesda)">
        <title>Whole genome assemblies of Zophobas morio and Tenebrio molitor.</title>
        <authorList>
            <person name="Kaur S."/>
            <person name="Stinson S.A."/>
            <person name="diCenzo G.C."/>
        </authorList>
    </citation>
    <scope>NUCLEOTIDE SEQUENCE</scope>
    <source>
        <strain evidence="9">QUZm001</strain>
    </source>
</reference>
<dbReference type="Proteomes" id="UP001168821">
    <property type="component" value="Unassembled WGS sequence"/>
</dbReference>
<sequence length="529" mass="59036">MEYSSFLIIQEKNDNVDFIEKAQMADFETAIHYSRYGKFQRLLLAVCGTIYATCAISTTTLSFVLPSAQCDFNLSSLDKGKLSAMPLIGMIFGCSLWGSIADSQGRKVAIMLSLLVDFLAALVSSFAQTFQLFLICRFFNGFGIIGATSIIFSYLGEFASKKHRDIMLGRLEVFWNVGVIILPGLAWVLLNRTLLESFNDHGNFSPWRIFVLVCSLPSLISLVMLYYLPETPKFLISKGQYEKAKLVFQKMFASNTGYPYYAYPVMTLEGENENNNNTEEIIKQIPLNVKIYEKLCSVAADVKTLFSQPYVKYLGITSFADFGLMASYCTLIMWFPEIFERFNEYELAHPNTTASVCTVSEVNQDENAVFFTEFCDPAINSRVFLDTIIIGLSCIPTSVSLSFFMKKFGKKFVLIIGLMMSGFCTLSLNWVQNSTETLVLSCVFEALTSILEAVIFCVIVDLFPTNLRAIALAVTASSGRIGAIFGNVVFGLLIDLKCFVPIYIFGTLLIASGILCVAIPRTDNYLVIH</sequence>
<gene>
    <name evidence="9" type="ORF">Zmor_001774</name>
</gene>
<dbReference type="PANTHER" id="PTHR23511:SF38">
    <property type="entry name" value="SYNAPTIC VESICLE 2-RELATED PROTEIN-LIKE PROTEIN"/>
    <property type="match status" value="1"/>
</dbReference>
<dbReference type="InterPro" id="IPR036259">
    <property type="entry name" value="MFS_trans_sf"/>
</dbReference>
<protein>
    <recommendedName>
        <fullName evidence="8">Major facilitator superfamily (MFS) profile domain-containing protein</fullName>
    </recommendedName>
</protein>
<evidence type="ECO:0000256" key="7">
    <source>
        <dbReference type="SAM" id="Phobius"/>
    </source>
</evidence>
<evidence type="ECO:0000256" key="6">
    <source>
        <dbReference type="ARBA" id="ARBA00023136"/>
    </source>
</evidence>
<dbReference type="AlphaFoldDB" id="A0AA38MSN4"/>
<evidence type="ECO:0000256" key="3">
    <source>
        <dbReference type="ARBA" id="ARBA00022448"/>
    </source>
</evidence>
<feature type="transmembrane region" description="Helical" evidence="7">
    <location>
        <begin position="438"/>
        <end position="463"/>
    </location>
</feature>
<dbReference type="PROSITE" id="PS50850">
    <property type="entry name" value="MFS"/>
    <property type="match status" value="1"/>
</dbReference>